<feature type="transmembrane region" description="Helical" evidence="1">
    <location>
        <begin position="155"/>
        <end position="176"/>
    </location>
</feature>
<feature type="transmembrane region" description="Helical" evidence="1">
    <location>
        <begin position="38"/>
        <end position="56"/>
    </location>
</feature>
<feature type="transmembrane region" description="Helical" evidence="1">
    <location>
        <begin position="253"/>
        <end position="269"/>
    </location>
</feature>
<evidence type="ECO:0008006" key="4">
    <source>
        <dbReference type="Google" id="ProtNLM"/>
    </source>
</evidence>
<feature type="transmembrane region" description="Helical" evidence="1">
    <location>
        <begin position="68"/>
        <end position="101"/>
    </location>
</feature>
<proteinExistence type="predicted"/>
<dbReference type="RefSeq" id="WP_034683923.1">
    <property type="nucleotide sequence ID" value="NZ_CP023049.2"/>
</dbReference>
<comment type="caution">
    <text evidence="2">The sequence shown here is derived from an EMBL/GenBank/DDBJ whole genome shotgun (WGS) entry which is preliminary data.</text>
</comment>
<dbReference type="STRING" id="558152.IQ37_08770"/>
<accession>A0A086BIZ7</accession>
<dbReference type="AlphaFoldDB" id="A0A086BIZ7"/>
<evidence type="ECO:0000313" key="3">
    <source>
        <dbReference type="Proteomes" id="UP000028709"/>
    </source>
</evidence>
<keyword evidence="1" id="KW-1133">Transmembrane helix</keyword>
<name>A0A086BIZ7_9FLAO</name>
<dbReference type="KEGG" id="cpip:CJF12_18540"/>
<evidence type="ECO:0000313" key="2">
    <source>
        <dbReference type="EMBL" id="KFF28911.1"/>
    </source>
</evidence>
<dbReference type="eggNOG" id="ENOG502Z8PA">
    <property type="taxonomic scope" value="Bacteria"/>
</dbReference>
<keyword evidence="3" id="KW-1185">Reference proteome</keyword>
<feature type="transmembrane region" description="Helical" evidence="1">
    <location>
        <begin position="227"/>
        <end position="247"/>
    </location>
</feature>
<evidence type="ECO:0000256" key="1">
    <source>
        <dbReference type="SAM" id="Phobius"/>
    </source>
</evidence>
<keyword evidence="1" id="KW-0472">Membrane</keyword>
<feature type="transmembrane region" description="Helical" evidence="1">
    <location>
        <begin position="196"/>
        <end position="215"/>
    </location>
</feature>
<dbReference type="EMBL" id="JPRJ01000012">
    <property type="protein sequence ID" value="KFF28911.1"/>
    <property type="molecule type" value="Genomic_DNA"/>
</dbReference>
<feature type="transmembrane region" description="Helical" evidence="1">
    <location>
        <begin position="281"/>
        <end position="300"/>
    </location>
</feature>
<dbReference type="Proteomes" id="UP000028709">
    <property type="component" value="Unassembled WGS sequence"/>
</dbReference>
<gene>
    <name evidence="2" type="ORF">IQ37_08770</name>
</gene>
<dbReference type="Pfam" id="PF19992">
    <property type="entry name" value="DUF6427"/>
    <property type="match status" value="1"/>
</dbReference>
<reference evidence="2 3" key="1">
    <citation type="submission" date="2014-07" db="EMBL/GenBank/DDBJ databases">
        <title>Genome of Chryseobacterium piperi CTM.</title>
        <authorList>
            <person name="Pipes S.E."/>
            <person name="Stropko S.J."/>
            <person name="Newman J.D."/>
        </authorList>
    </citation>
    <scope>NUCLEOTIDE SEQUENCE [LARGE SCALE GENOMIC DNA]</scope>
    <source>
        <strain evidence="2 3">CTM</strain>
    </source>
</reference>
<dbReference type="OrthoDB" id="1427695at2"/>
<feature type="transmembrane region" description="Helical" evidence="1">
    <location>
        <begin position="113"/>
        <end position="143"/>
    </location>
</feature>
<protein>
    <recommendedName>
        <fullName evidence="4">Beta-carotene 15,15'-monooxygenase</fullName>
    </recommendedName>
</protein>
<keyword evidence="1" id="KW-0812">Transmembrane</keyword>
<feature type="transmembrane region" description="Helical" evidence="1">
    <location>
        <begin position="12"/>
        <end position="32"/>
    </location>
</feature>
<dbReference type="InterPro" id="IPR045625">
    <property type="entry name" value="DUF6427"/>
</dbReference>
<sequence>MFKLLSKESNIFSIPVYIGFLLLIVIIFNILNFNTYEAIVAGITFLGIALGYFCFHSIALNYQTHLPLFLYSFFIFGLYPGNLDIGIAVALLTNSFILLLLTSANEDTRKRSYVLVGSIVALNFIFLPTTWPMAVFVVIHVVATSEKIGLNLFRFLLGIILIVFSYFSVMFFLDFTTWNPDYFPFGKMTLIKDYQSIIPLLPVALMLIYSVYDHFKNYNKKSPISRYKYTFLLVFSLAQLVTTILYMNNNYEYLLLLAFPASIILSRMMRFLPKYWMQEAGLWLIIISLVTFKVGTYFNLF</sequence>
<organism evidence="2 3">
    <name type="scientific">Chryseobacterium piperi</name>
    <dbReference type="NCBI Taxonomy" id="558152"/>
    <lineage>
        <taxon>Bacteria</taxon>
        <taxon>Pseudomonadati</taxon>
        <taxon>Bacteroidota</taxon>
        <taxon>Flavobacteriia</taxon>
        <taxon>Flavobacteriales</taxon>
        <taxon>Weeksellaceae</taxon>
        <taxon>Chryseobacterium group</taxon>
        <taxon>Chryseobacterium</taxon>
    </lineage>
</organism>